<keyword evidence="2" id="KW-1185">Reference proteome</keyword>
<dbReference type="InParanoid" id="A7EN19"/>
<accession>A7EN19</accession>
<proteinExistence type="predicted"/>
<dbReference type="AlphaFoldDB" id="A7EN19"/>
<organism evidence="1 2">
    <name type="scientific">Sclerotinia sclerotiorum (strain ATCC 18683 / 1980 / Ss-1)</name>
    <name type="common">White mold</name>
    <name type="synonym">Whetzelinia sclerotiorum</name>
    <dbReference type="NCBI Taxonomy" id="665079"/>
    <lineage>
        <taxon>Eukaryota</taxon>
        <taxon>Fungi</taxon>
        <taxon>Dikarya</taxon>
        <taxon>Ascomycota</taxon>
        <taxon>Pezizomycotina</taxon>
        <taxon>Leotiomycetes</taxon>
        <taxon>Helotiales</taxon>
        <taxon>Sclerotiniaceae</taxon>
        <taxon>Sclerotinia</taxon>
    </lineage>
</organism>
<evidence type="ECO:0000313" key="1">
    <source>
        <dbReference type="EMBL" id="EDO04235.1"/>
    </source>
</evidence>
<dbReference type="GeneID" id="5488360"/>
<evidence type="ECO:0000313" key="2">
    <source>
        <dbReference type="Proteomes" id="UP000001312"/>
    </source>
</evidence>
<gene>
    <name evidence="1" type="ORF">SS1G_06718</name>
</gene>
<name>A7EN19_SCLS1</name>
<dbReference type="EMBL" id="CH476628">
    <property type="protein sequence ID" value="EDO04235.1"/>
    <property type="molecule type" value="Genomic_DNA"/>
</dbReference>
<protein>
    <submittedName>
        <fullName evidence="1">Uncharacterized protein</fullName>
    </submittedName>
</protein>
<reference evidence="1" key="2">
    <citation type="submission" date="2007-08" db="EMBL/GenBank/DDBJ databases">
        <title>Annotation of the Sclerotinia sclerotiorum 1980 genome.</title>
        <authorList>
            <consortium name="The Broad Institute Genome Sequencing Platform"/>
            <person name="Birren B."/>
            <person name="Galagan J."/>
            <person name="Lander E."/>
            <person name="Devon K."/>
            <person name="Nusbaum C."/>
            <person name="Cuomo C."/>
            <person name="Jaffe D."/>
            <person name="Butler J."/>
            <person name="Alvarez P."/>
            <person name="Gnerre S."/>
            <person name="Grabherr M."/>
            <person name="Kleber M."/>
            <person name="Mauceli E."/>
            <person name="Brockman W."/>
            <person name="Rounsley S."/>
            <person name="Young S."/>
            <person name="LaButti K."/>
            <person name="Pushparaj V."/>
            <person name="DeCaprio D."/>
            <person name="Crawford M."/>
            <person name="Koehrsen M."/>
            <person name="Engels R."/>
            <person name="Montgomery P."/>
            <person name="Pearson M."/>
            <person name="Howarth C."/>
            <person name="Yandava C."/>
            <person name="Kodira C."/>
            <person name="Zeng Q."/>
            <person name="Alvarado L."/>
            <person name="O'Leary S."/>
            <person name="Dickman M.B."/>
            <person name="Kohn L."/>
            <person name="Rollins J."/>
        </authorList>
    </citation>
    <scope>NUCLEOTIDE SEQUENCE</scope>
    <source>
        <strain evidence="1">1980</strain>
    </source>
</reference>
<reference evidence="1" key="1">
    <citation type="submission" date="2005-06" db="EMBL/GenBank/DDBJ databases">
        <authorList>
            <consortium name="The Genome Sequencing Platform"/>
            <consortium name="The Genome Assembly Team"/>
            <person name="Lander E."/>
            <person name="Birren B."/>
            <person name="Cuomo C."/>
        </authorList>
    </citation>
    <scope>NUCLEOTIDE SEQUENCE</scope>
    <source>
        <strain evidence="1">1980</strain>
    </source>
</reference>
<dbReference type="Proteomes" id="UP000001312">
    <property type="component" value="Unassembled WGS sequence"/>
</dbReference>
<dbReference type="RefSeq" id="XP_001592477.1">
    <property type="nucleotide sequence ID" value="XM_001592427.1"/>
</dbReference>
<sequence>MHTHDPKRAFGEKIKLLVSAAILKFKIIIQVENGHVRRNGHFIYDSGSKLYELIGVVASGRSLFLL</sequence>
<dbReference type="KEGG" id="ssl:SS1G_06718"/>